<protein>
    <recommendedName>
        <fullName evidence="3">Leucine-rich repeat-containing N-terminal plant-type domain-containing protein</fullName>
    </recommendedName>
</protein>
<evidence type="ECO:0008006" key="3">
    <source>
        <dbReference type="Google" id="ProtNLM"/>
    </source>
</evidence>
<dbReference type="InterPro" id="IPR053059">
    <property type="entry name" value="Inactive_SerThr-Kinase_ABA"/>
</dbReference>
<reference evidence="1 2" key="1">
    <citation type="submission" date="2018-06" db="EMBL/GenBank/DDBJ databases">
        <title>The Genome of Cuscuta australis (Dodder) Provides Insight into the Evolution of Plant Parasitism.</title>
        <authorList>
            <person name="Liu H."/>
        </authorList>
    </citation>
    <scope>NUCLEOTIDE SEQUENCE [LARGE SCALE GENOMIC DNA]</scope>
    <source>
        <strain evidence="2">cv. Yunnan</strain>
        <tissue evidence="1">Vines</tissue>
    </source>
</reference>
<dbReference type="AlphaFoldDB" id="A0A328DK67"/>
<name>A0A328DK67_9ASTE</name>
<dbReference type="EMBL" id="NQVE01000125">
    <property type="protein sequence ID" value="RAL45944.1"/>
    <property type="molecule type" value="Genomic_DNA"/>
</dbReference>
<dbReference type="InterPro" id="IPR001611">
    <property type="entry name" value="Leu-rich_rpt"/>
</dbReference>
<comment type="caution">
    <text evidence="1">The sequence shown here is derived from an EMBL/GenBank/DDBJ whole genome shotgun (WGS) entry which is preliminary data.</text>
</comment>
<organism evidence="1 2">
    <name type="scientific">Cuscuta australis</name>
    <dbReference type="NCBI Taxonomy" id="267555"/>
    <lineage>
        <taxon>Eukaryota</taxon>
        <taxon>Viridiplantae</taxon>
        <taxon>Streptophyta</taxon>
        <taxon>Embryophyta</taxon>
        <taxon>Tracheophyta</taxon>
        <taxon>Spermatophyta</taxon>
        <taxon>Magnoliopsida</taxon>
        <taxon>eudicotyledons</taxon>
        <taxon>Gunneridae</taxon>
        <taxon>Pentapetalae</taxon>
        <taxon>asterids</taxon>
        <taxon>lamiids</taxon>
        <taxon>Solanales</taxon>
        <taxon>Convolvulaceae</taxon>
        <taxon>Cuscuteae</taxon>
        <taxon>Cuscuta</taxon>
        <taxon>Cuscuta subgen. Grammica</taxon>
        <taxon>Cuscuta sect. Cleistogrammica</taxon>
    </lineage>
</organism>
<dbReference type="PANTHER" id="PTHR48003">
    <property type="entry name" value="OS07G0626500 PROTEIN"/>
    <property type="match status" value="1"/>
</dbReference>
<dbReference type="PANTHER" id="PTHR48003:SF3">
    <property type="entry name" value="LEUCINE-RICH REPEAT PROTEIN KINASE FAMILY PROTEIN"/>
    <property type="match status" value="1"/>
</dbReference>
<evidence type="ECO:0000313" key="2">
    <source>
        <dbReference type="Proteomes" id="UP000249390"/>
    </source>
</evidence>
<keyword evidence="2" id="KW-1185">Reference proteome</keyword>
<dbReference type="Pfam" id="PF00560">
    <property type="entry name" value="LRR_1"/>
    <property type="match status" value="2"/>
</dbReference>
<dbReference type="SUPFAM" id="SSF52058">
    <property type="entry name" value="L domain-like"/>
    <property type="match status" value="1"/>
</dbReference>
<gene>
    <name evidence="1" type="ORF">DM860_006098</name>
</gene>
<dbReference type="Gene3D" id="3.80.10.10">
    <property type="entry name" value="Ribonuclease Inhibitor"/>
    <property type="match status" value="1"/>
</dbReference>
<proteinExistence type="predicted"/>
<dbReference type="InterPro" id="IPR032675">
    <property type="entry name" value="LRR_dom_sf"/>
</dbReference>
<sequence length="107" mass="12253">MAPQNQALISLDLSKNELSRHLSPELNNFRNIDSLDLSNNNFEGDIPNNLPETLNVFNVSERLLGMSPSKLLLERSRESMFRKLFNSGDKCLDSSFFDKSSDIRAWF</sequence>
<accession>A0A328DK67</accession>
<evidence type="ECO:0000313" key="1">
    <source>
        <dbReference type="EMBL" id="RAL45944.1"/>
    </source>
</evidence>
<dbReference type="Proteomes" id="UP000249390">
    <property type="component" value="Unassembled WGS sequence"/>
</dbReference>